<dbReference type="Proteomes" id="UP000735302">
    <property type="component" value="Unassembled WGS sequence"/>
</dbReference>
<dbReference type="PROSITE" id="PS50879">
    <property type="entry name" value="RNASE_H_1"/>
    <property type="match status" value="1"/>
</dbReference>
<name>A0AAV4DXI3_9GAST</name>
<comment type="caution">
    <text evidence="2">The sequence shown here is derived from an EMBL/GenBank/DDBJ whole genome shotgun (WGS) entry which is preliminary data.</text>
</comment>
<gene>
    <name evidence="2" type="ORF">PoB_007504600</name>
</gene>
<sequence length="79" mass="8968">MRLIDELQHVVNVRDVIQWVPSHIGIHGNKTVDSLAKKSSARTQLQNLMTCAQVLKSLRCKLVTLWTATLSFNDEARCH</sequence>
<evidence type="ECO:0000313" key="3">
    <source>
        <dbReference type="Proteomes" id="UP000735302"/>
    </source>
</evidence>
<dbReference type="InterPro" id="IPR002156">
    <property type="entry name" value="RNaseH_domain"/>
</dbReference>
<keyword evidence="3" id="KW-1185">Reference proteome</keyword>
<protein>
    <recommendedName>
        <fullName evidence="1">RNase H type-1 domain-containing protein</fullName>
    </recommendedName>
</protein>
<evidence type="ECO:0000259" key="1">
    <source>
        <dbReference type="PROSITE" id="PS50879"/>
    </source>
</evidence>
<accession>A0AAV4DXI3</accession>
<dbReference type="SUPFAM" id="SSF53098">
    <property type="entry name" value="Ribonuclease H-like"/>
    <property type="match status" value="1"/>
</dbReference>
<reference evidence="2 3" key="1">
    <citation type="journal article" date="2021" name="Elife">
        <title>Chloroplast acquisition without the gene transfer in kleptoplastic sea slugs, Plakobranchus ocellatus.</title>
        <authorList>
            <person name="Maeda T."/>
            <person name="Takahashi S."/>
            <person name="Yoshida T."/>
            <person name="Shimamura S."/>
            <person name="Takaki Y."/>
            <person name="Nagai Y."/>
            <person name="Toyoda A."/>
            <person name="Suzuki Y."/>
            <person name="Arimoto A."/>
            <person name="Ishii H."/>
            <person name="Satoh N."/>
            <person name="Nishiyama T."/>
            <person name="Hasebe M."/>
            <person name="Maruyama T."/>
            <person name="Minagawa J."/>
            <person name="Obokata J."/>
            <person name="Shigenobu S."/>
        </authorList>
    </citation>
    <scope>NUCLEOTIDE SEQUENCE [LARGE SCALE GENOMIC DNA]</scope>
</reference>
<organism evidence="2 3">
    <name type="scientific">Plakobranchus ocellatus</name>
    <dbReference type="NCBI Taxonomy" id="259542"/>
    <lineage>
        <taxon>Eukaryota</taxon>
        <taxon>Metazoa</taxon>
        <taxon>Spiralia</taxon>
        <taxon>Lophotrochozoa</taxon>
        <taxon>Mollusca</taxon>
        <taxon>Gastropoda</taxon>
        <taxon>Heterobranchia</taxon>
        <taxon>Euthyneura</taxon>
        <taxon>Panpulmonata</taxon>
        <taxon>Sacoglossa</taxon>
        <taxon>Placobranchoidea</taxon>
        <taxon>Plakobranchidae</taxon>
        <taxon>Plakobranchus</taxon>
    </lineage>
</organism>
<dbReference type="GO" id="GO:0003676">
    <property type="term" value="F:nucleic acid binding"/>
    <property type="evidence" value="ECO:0007669"/>
    <property type="project" value="InterPro"/>
</dbReference>
<evidence type="ECO:0000313" key="2">
    <source>
        <dbReference type="EMBL" id="GFO48541.1"/>
    </source>
</evidence>
<dbReference type="InterPro" id="IPR012337">
    <property type="entry name" value="RNaseH-like_sf"/>
</dbReference>
<dbReference type="AlphaFoldDB" id="A0AAV4DXI3"/>
<feature type="domain" description="RNase H type-1" evidence="1">
    <location>
        <begin position="1"/>
        <end position="41"/>
    </location>
</feature>
<proteinExistence type="predicted"/>
<dbReference type="EMBL" id="BLXT01008431">
    <property type="protein sequence ID" value="GFO48541.1"/>
    <property type="molecule type" value="Genomic_DNA"/>
</dbReference>
<dbReference type="InterPro" id="IPR036397">
    <property type="entry name" value="RNaseH_sf"/>
</dbReference>
<dbReference type="GO" id="GO:0004523">
    <property type="term" value="F:RNA-DNA hybrid ribonuclease activity"/>
    <property type="evidence" value="ECO:0007669"/>
    <property type="project" value="InterPro"/>
</dbReference>
<dbReference type="Gene3D" id="3.30.420.10">
    <property type="entry name" value="Ribonuclease H-like superfamily/Ribonuclease H"/>
    <property type="match status" value="1"/>
</dbReference>